<keyword evidence="2" id="KW-1185">Reference proteome</keyword>
<dbReference type="EMBL" id="JAHYIQ010000032">
    <property type="protein sequence ID" value="KAK1120260.1"/>
    <property type="molecule type" value="Genomic_DNA"/>
</dbReference>
<dbReference type="AlphaFoldDB" id="A0AA40KHA5"/>
<sequence length="69" mass="7862">MVDHSQISNANLEDITEALEDMGSLDIKLFNNTFKKSNFTSIFKDSNIQSDGEIKKKVLFKGALYIYLE</sequence>
<dbReference type="Proteomes" id="UP001177670">
    <property type="component" value="Unassembled WGS sequence"/>
</dbReference>
<proteinExistence type="predicted"/>
<evidence type="ECO:0000313" key="1">
    <source>
        <dbReference type="EMBL" id="KAK1120260.1"/>
    </source>
</evidence>
<gene>
    <name evidence="1" type="ORF">K0M31_012621</name>
</gene>
<reference evidence="1" key="1">
    <citation type="submission" date="2021-10" db="EMBL/GenBank/DDBJ databases">
        <title>Melipona bicolor Genome sequencing and assembly.</title>
        <authorList>
            <person name="Araujo N.S."/>
            <person name="Arias M.C."/>
        </authorList>
    </citation>
    <scope>NUCLEOTIDE SEQUENCE</scope>
    <source>
        <strain evidence="1">USP_2M_L1-L4_2017</strain>
        <tissue evidence="1">Whole body</tissue>
    </source>
</reference>
<accession>A0AA40KHA5</accession>
<protein>
    <submittedName>
        <fullName evidence="1">Uncharacterized protein</fullName>
    </submittedName>
</protein>
<evidence type="ECO:0000313" key="2">
    <source>
        <dbReference type="Proteomes" id="UP001177670"/>
    </source>
</evidence>
<organism evidence="1 2">
    <name type="scientific">Melipona bicolor</name>
    <dbReference type="NCBI Taxonomy" id="60889"/>
    <lineage>
        <taxon>Eukaryota</taxon>
        <taxon>Metazoa</taxon>
        <taxon>Ecdysozoa</taxon>
        <taxon>Arthropoda</taxon>
        <taxon>Hexapoda</taxon>
        <taxon>Insecta</taxon>
        <taxon>Pterygota</taxon>
        <taxon>Neoptera</taxon>
        <taxon>Endopterygota</taxon>
        <taxon>Hymenoptera</taxon>
        <taxon>Apocrita</taxon>
        <taxon>Aculeata</taxon>
        <taxon>Apoidea</taxon>
        <taxon>Anthophila</taxon>
        <taxon>Apidae</taxon>
        <taxon>Melipona</taxon>
    </lineage>
</organism>
<name>A0AA40KHA5_9HYME</name>
<comment type="caution">
    <text evidence="1">The sequence shown here is derived from an EMBL/GenBank/DDBJ whole genome shotgun (WGS) entry which is preliminary data.</text>
</comment>